<name>A0ABW4F554_9PSEU</name>
<keyword evidence="1" id="KW-0175">Coiled coil</keyword>
<keyword evidence="4" id="KW-1185">Reference proteome</keyword>
<evidence type="ECO:0000256" key="1">
    <source>
        <dbReference type="SAM" id="Coils"/>
    </source>
</evidence>
<evidence type="ECO:0000313" key="4">
    <source>
        <dbReference type="Proteomes" id="UP001597114"/>
    </source>
</evidence>
<feature type="compositionally biased region" description="Low complexity" evidence="2">
    <location>
        <begin position="450"/>
        <end position="466"/>
    </location>
</feature>
<feature type="region of interest" description="Disordered" evidence="2">
    <location>
        <begin position="158"/>
        <end position="466"/>
    </location>
</feature>
<feature type="coiled-coil region" evidence="1">
    <location>
        <begin position="99"/>
        <end position="129"/>
    </location>
</feature>
<dbReference type="RefSeq" id="WP_344723664.1">
    <property type="nucleotide sequence ID" value="NZ_BAAAUS010000023.1"/>
</dbReference>
<feature type="region of interest" description="Disordered" evidence="2">
    <location>
        <begin position="53"/>
        <end position="97"/>
    </location>
</feature>
<feature type="compositionally biased region" description="Low complexity" evidence="2">
    <location>
        <begin position="197"/>
        <end position="249"/>
    </location>
</feature>
<proteinExistence type="predicted"/>
<evidence type="ECO:0000256" key="2">
    <source>
        <dbReference type="SAM" id="MobiDB-lite"/>
    </source>
</evidence>
<feature type="compositionally biased region" description="Pro residues" evidence="2">
    <location>
        <begin position="71"/>
        <end position="90"/>
    </location>
</feature>
<feature type="compositionally biased region" description="Polar residues" evidence="2">
    <location>
        <begin position="389"/>
        <end position="402"/>
    </location>
</feature>
<dbReference type="EMBL" id="JBHUCO010000045">
    <property type="protein sequence ID" value="MFD1522296.1"/>
    <property type="molecule type" value="Genomic_DNA"/>
</dbReference>
<accession>A0ABW4F554</accession>
<gene>
    <name evidence="3" type="ORF">ACFSJD_32690</name>
</gene>
<feature type="compositionally biased region" description="Basic and acidic residues" evidence="2">
    <location>
        <begin position="427"/>
        <end position="442"/>
    </location>
</feature>
<organism evidence="3 4">
    <name type="scientific">Pseudonocardia yunnanensis</name>
    <dbReference type="NCBI Taxonomy" id="58107"/>
    <lineage>
        <taxon>Bacteria</taxon>
        <taxon>Bacillati</taxon>
        <taxon>Actinomycetota</taxon>
        <taxon>Actinomycetes</taxon>
        <taxon>Pseudonocardiales</taxon>
        <taxon>Pseudonocardiaceae</taxon>
        <taxon>Pseudonocardia</taxon>
    </lineage>
</organism>
<feature type="compositionally biased region" description="Polar residues" evidence="2">
    <location>
        <begin position="296"/>
        <end position="313"/>
    </location>
</feature>
<dbReference type="Proteomes" id="UP001597114">
    <property type="component" value="Unassembled WGS sequence"/>
</dbReference>
<sequence>MTTDAGAPGAPRFDVVLRGYDRRQVDEHVARLQRLITRMRADLELARSQPIPVVPQQGAGHPGAGQQVPPGARPRPTPRPRPGGPVPPGESPDMIGSFTDRMQSILQAAEDEAAEIRKKAHAAARAEQETVRAQLADMVRQRDAVLAELTRMRGQLEGLLAAPTARITLPPREGAPAPAARQRDGSGAPKPGPAPASPTGGPASGARTASPSPAPAGRSSGASPSDGGPARPGQGGASRPPAAPARSGSAPGGGDPSANRPVRPDAPASPKPEQAAAQGEARSPSPAAARSESGANASSGADRGSSSPPSQGKTAAHRLPTGGYQAVVSSVEQSGSMRPSTEPEPEPGDLFRPVAGRPGDEQQGAERTTAVPQVRPAEKSGTAPVTDGQGRTNVPVDSTVKVNSVRPPGGQDAGRFGSPPGAPPNRGEQKNPRSDEAKDGLRGDGGPGAAGSSDRSGRSPSASRTG</sequence>
<comment type="caution">
    <text evidence="3">The sequence shown here is derived from an EMBL/GenBank/DDBJ whole genome shotgun (WGS) entry which is preliminary data.</text>
</comment>
<protein>
    <recommendedName>
        <fullName evidence="5">Syndecan 1</fullName>
    </recommendedName>
</protein>
<feature type="compositionally biased region" description="Polar residues" evidence="2">
    <location>
        <begin position="327"/>
        <end position="339"/>
    </location>
</feature>
<feature type="compositionally biased region" description="Low complexity" evidence="2">
    <location>
        <begin position="55"/>
        <end position="70"/>
    </location>
</feature>
<feature type="compositionally biased region" description="Low complexity" evidence="2">
    <location>
        <begin position="170"/>
        <end position="189"/>
    </location>
</feature>
<evidence type="ECO:0000313" key="3">
    <source>
        <dbReference type="EMBL" id="MFD1522296.1"/>
    </source>
</evidence>
<reference evidence="4" key="1">
    <citation type="journal article" date="2019" name="Int. J. Syst. Evol. Microbiol.">
        <title>The Global Catalogue of Microorganisms (GCM) 10K type strain sequencing project: providing services to taxonomists for standard genome sequencing and annotation.</title>
        <authorList>
            <consortium name="The Broad Institute Genomics Platform"/>
            <consortium name="The Broad Institute Genome Sequencing Center for Infectious Disease"/>
            <person name="Wu L."/>
            <person name="Ma J."/>
        </authorList>
    </citation>
    <scope>NUCLEOTIDE SEQUENCE [LARGE SCALE GENOMIC DNA]</scope>
    <source>
        <strain evidence="4">CCM 7043</strain>
    </source>
</reference>
<evidence type="ECO:0008006" key="5">
    <source>
        <dbReference type="Google" id="ProtNLM"/>
    </source>
</evidence>
<feature type="compositionally biased region" description="Low complexity" evidence="2">
    <location>
        <begin position="279"/>
        <end position="295"/>
    </location>
</feature>